<name>A0A6J4PEK7_9ACTN</name>
<organism evidence="4">
    <name type="scientific">uncultured Rubrobacteraceae bacterium</name>
    <dbReference type="NCBI Taxonomy" id="349277"/>
    <lineage>
        <taxon>Bacteria</taxon>
        <taxon>Bacillati</taxon>
        <taxon>Actinomycetota</taxon>
        <taxon>Rubrobacteria</taxon>
        <taxon>Rubrobacterales</taxon>
        <taxon>Rubrobacteraceae</taxon>
        <taxon>environmental samples</taxon>
    </lineage>
</organism>
<dbReference type="PANTHER" id="PTHR30055:SF220">
    <property type="entry name" value="TETR-FAMILY REGULATORY PROTEIN"/>
    <property type="match status" value="1"/>
</dbReference>
<dbReference type="SUPFAM" id="SSF46689">
    <property type="entry name" value="Homeodomain-like"/>
    <property type="match status" value="1"/>
</dbReference>
<dbReference type="InterPro" id="IPR009057">
    <property type="entry name" value="Homeodomain-like_sf"/>
</dbReference>
<dbReference type="Gene3D" id="1.10.357.10">
    <property type="entry name" value="Tetracycline Repressor, domain 2"/>
    <property type="match status" value="1"/>
</dbReference>
<dbReference type="InterPro" id="IPR050109">
    <property type="entry name" value="HTH-type_TetR-like_transc_reg"/>
</dbReference>
<gene>
    <name evidence="4" type="ORF">AVDCRST_MAG55-1532</name>
</gene>
<dbReference type="InterPro" id="IPR036271">
    <property type="entry name" value="Tet_transcr_reg_TetR-rel_C_sf"/>
</dbReference>
<evidence type="ECO:0000256" key="2">
    <source>
        <dbReference type="PROSITE-ProRule" id="PRU00335"/>
    </source>
</evidence>
<proteinExistence type="predicted"/>
<dbReference type="InterPro" id="IPR001647">
    <property type="entry name" value="HTH_TetR"/>
</dbReference>
<protein>
    <submittedName>
        <fullName evidence="4">Transcriptional regulator, AcrR family</fullName>
    </submittedName>
</protein>
<dbReference type="GO" id="GO:0000976">
    <property type="term" value="F:transcription cis-regulatory region binding"/>
    <property type="evidence" value="ECO:0007669"/>
    <property type="project" value="TreeGrafter"/>
</dbReference>
<dbReference type="PANTHER" id="PTHR30055">
    <property type="entry name" value="HTH-TYPE TRANSCRIPTIONAL REGULATOR RUTR"/>
    <property type="match status" value="1"/>
</dbReference>
<sequence>MRAAAELLAEGGREAVSTRAVVAAAGVQAPTIYRQFGDMRGLLDAVASHGFSTYLQSKTSREHAEDPVEDLRRGWDLHVEFGLANPAFYTLMYGDPRPGAAPTAAVEAAGILHGLVQRAAEAGRLRVGVERAARMIHAAGVGVTLTLIGTECEDRDLALSEMTREAVLAAVTADETDDATPRGDGGSGRAATRAVALKAVLPEVAAELTPGEQAVLSEWLDRIIHPARRPPARPR</sequence>
<accession>A0A6J4PEK7</accession>
<evidence type="ECO:0000313" key="4">
    <source>
        <dbReference type="EMBL" id="CAA9414167.1"/>
    </source>
</evidence>
<dbReference type="SUPFAM" id="SSF48498">
    <property type="entry name" value="Tetracyclin repressor-like, C-terminal domain"/>
    <property type="match status" value="1"/>
</dbReference>
<feature type="domain" description="HTH tetR-type" evidence="3">
    <location>
        <begin position="1"/>
        <end position="54"/>
    </location>
</feature>
<feature type="DNA-binding region" description="H-T-H motif" evidence="2">
    <location>
        <begin position="17"/>
        <end position="36"/>
    </location>
</feature>
<dbReference type="GO" id="GO:0003700">
    <property type="term" value="F:DNA-binding transcription factor activity"/>
    <property type="evidence" value="ECO:0007669"/>
    <property type="project" value="TreeGrafter"/>
</dbReference>
<evidence type="ECO:0000259" key="3">
    <source>
        <dbReference type="PROSITE" id="PS50977"/>
    </source>
</evidence>
<keyword evidence="1 2" id="KW-0238">DNA-binding</keyword>
<reference evidence="4" key="1">
    <citation type="submission" date="2020-02" db="EMBL/GenBank/DDBJ databases">
        <authorList>
            <person name="Meier V. D."/>
        </authorList>
    </citation>
    <scope>NUCLEOTIDE SEQUENCE</scope>
    <source>
        <strain evidence="4">AVDCRST_MAG55</strain>
    </source>
</reference>
<evidence type="ECO:0000256" key="1">
    <source>
        <dbReference type="ARBA" id="ARBA00023125"/>
    </source>
</evidence>
<dbReference type="AlphaFoldDB" id="A0A6J4PEK7"/>
<dbReference type="EMBL" id="CADCUZ010000066">
    <property type="protein sequence ID" value="CAA9414167.1"/>
    <property type="molecule type" value="Genomic_DNA"/>
</dbReference>
<dbReference type="Pfam" id="PF00440">
    <property type="entry name" value="TetR_N"/>
    <property type="match status" value="1"/>
</dbReference>
<dbReference type="PROSITE" id="PS50977">
    <property type="entry name" value="HTH_TETR_2"/>
    <property type="match status" value="1"/>
</dbReference>